<dbReference type="Pfam" id="PF13439">
    <property type="entry name" value="Glyco_transf_4"/>
    <property type="match status" value="1"/>
</dbReference>
<evidence type="ECO:0000313" key="3">
    <source>
        <dbReference type="Proteomes" id="UP000580839"/>
    </source>
</evidence>
<dbReference type="CDD" id="cd03801">
    <property type="entry name" value="GT4_PimA-like"/>
    <property type="match status" value="1"/>
</dbReference>
<sequence length="398" mass="43173">MESARLSLLIAESGRTLGGTERVVWELATRLPSHRYDVQVWLSDAPAVNELAEALAARGIAVERMREIESRWDWRGMLATWRRLRRLKPTVLHVHHVWPSADRYLAGLARAASVPHLVITEHLVGHPNSRAQTTLKRLELDGADAVTVVSEAIAHSLTADYGVARERLRVVPNGAETPDEDVEWPLARALRTSLGAGVSRPLWVCAGRLESQKGQDVLLDALALVHGRGIAFVAAFAGTGGEQAALERRATELGLADHVRWLGQVEEIGPLLLAADLVVMPSRWEGLPLTLLEAMARGRPVVASAVGGIPEVVEDGVHGRLVPAADASALAETLADCVRTPDATRQLGVRGLERVRQRYTWERVVESFETVYDEVLGLASFAGSTRVASSRPDGGGPR</sequence>
<dbReference type="Pfam" id="PF13692">
    <property type="entry name" value="Glyco_trans_1_4"/>
    <property type="match status" value="1"/>
</dbReference>
<keyword evidence="2" id="KW-0808">Transferase</keyword>
<evidence type="ECO:0000313" key="2">
    <source>
        <dbReference type="EMBL" id="NOT33780.1"/>
    </source>
</evidence>
<comment type="caution">
    <text evidence="2">The sequence shown here is derived from an EMBL/GenBank/DDBJ whole genome shotgun (WGS) entry which is preliminary data.</text>
</comment>
<organism evidence="2 3">
    <name type="scientific">Eiseniibacteriota bacterium</name>
    <dbReference type="NCBI Taxonomy" id="2212470"/>
    <lineage>
        <taxon>Bacteria</taxon>
        <taxon>Candidatus Eiseniibacteriota</taxon>
    </lineage>
</organism>
<name>A0A849SQU8_UNCEI</name>
<dbReference type="Gene3D" id="3.40.50.2000">
    <property type="entry name" value="Glycogen Phosphorylase B"/>
    <property type="match status" value="2"/>
</dbReference>
<dbReference type="PANTHER" id="PTHR12526:SF638">
    <property type="entry name" value="SPORE COAT PROTEIN SA"/>
    <property type="match status" value="1"/>
</dbReference>
<evidence type="ECO:0000259" key="1">
    <source>
        <dbReference type="Pfam" id="PF13439"/>
    </source>
</evidence>
<dbReference type="SUPFAM" id="SSF53756">
    <property type="entry name" value="UDP-Glycosyltransferase/glycogen phosphorylase"/>
    <property type="match status" value="1"/>
</dbReference>
<protein>
    <submittedName>
        <fullName evidence="2">Glycosyltransferase family 4 protein</fullName>
    </submittedName>
</protein>
<feature type="domain" description="Glycosyltransferase subfamily 4-like N-terminal" evidence="1">
    <location>
        <begin position="18"/>
        <end position="176"/>
    </location>
</feature>
<dbReference type="AlphaFoldDB" id="A0A849SQU8"/>
<dbReference type="Proteomes" id="UP000580839">
    <property type="component" value="Unassembled WGS sequence"/>
</dbReference>
<dbReference type="PANTHER" id="PTHR12526">
    <property type="entry name" value="GLYCOSYLTRANSFERASE"/>
    <property type="match status" value="1"/>
</dbReference>
<dbReference type="InterPro" id="IPR028098">
    <property type="entry name" value="Glyco_trans_4-like_N"/>
</dbReference>
<accession>A0A849SQU8</accession>
<dbReference type="GO" id="GO:0016757">
    <property type="term" value="F:glycosyltransferase activity"/>
    <property type="evidence" value="ECO:0007669"/>
    <property type="project" value="TreeGrafter"/>
</dbReference>
<proteinExistence type="predicted"/>
<gene>
    <name evidence="2" type="ORF">HOP12_06365</name>
</gene>
<dbReference type="EMBL" id="JABFRW010000073">
    <property type="protein sequence ID" value="NOT33780.1"/>
    <property type="molecule type" value="Genomic_DNA"/>
</dbReference>
<reference evidence="2 3" key="1">
    <citation type="submission" date="2020-04" db="EMBL/GenBank/DDBJ databases">
        <title>Metagenomic profiling of ammonia- and methane-oxidizing microorganisms in a Dutch drinking water treatment plant.</title>
        <authorList>
            <person name="Poghosyan L."/>
            <person name="Leucker S."/>
        </authorList>
    </citation>
    <scope>NUCLEOTIDE SEQUENCE [LARGE SCALE GENOMIC DNA]</scope>
    <source>
        <strain evidence="2">S-RSF-IL-03</strain>
    </source>
</reference>